<reference evidence="3 4" key="1">
    <citation type="submission" date="2018-09" db="EMBL/GenBank/DDBJ databases">
        <title>YIM 75507 draft genome.</title>
        <authorList>
            <person name="Tang S."/>
            <person name="Feng Y."/>
        </authorList>
    </citation>
    <scope>NUCLEOTIDE SEQUENCE [LARGE SCALE GENOMIC DNA]</scope>
    <source>
        <strain evidence="3 4">YIM 75507</strain>
    </source>
</reference>
<dbReference type="Pfam" id="PF24551">
    <property type="entry name" value="SH3_Rv0428c"/>
    <property type="match status" value="1"/>
</dbReference>
<evidence type="ECO:0000259" key="2">
    <source>
        <dbReference type="Pfam" id="PF24551"/>
    </source>
</evidence>
<evidence type="ECO:0000256" key="1">
    <source>
        <dbReference type="SAM" id="MobiDB-lite"/>
    </source>
</evidence>
<comment type="caution">
    <text evidence="3">The sequence shown here is derived from an EMBL/GenBank/DDBJ whole genome shotgun (WGS) entry which is preliminary data.</text>
</comment>
<evidence type="ECO:0000313" key="3">
    <source>
        <dbReference type="EMBL" id="RJL33437.1"/>
    </source>
</evidence>
<dbReference type="RefSeq" id="WP_119926396.1">
    <property type="nucleotide sequence ID" value="NZ_QZEY01000003.1"/>
</dbReference>
<evidence type="ECO:0000313" key="4">
    <source>
        <dbReference type="Proteomes" id="UP000265768"/>
    </source>
</evidence>
<organism evidence="3 4">
    <name type="scientific">Bailinhaonella thermotolerans</name>
    <dbReference type="NCBI Taxonomy" id="1070861"/>
    <lineage>
        <taxon>Bacteria</taxon>
        <taxon>Bacillati</taxon>
        <taxon>Actinomycetota</taxon>
        <taxon>Actinomycetes</taxon>
        <taxon>Streptosporangiales</taxon>
        <taxon>Streptosporangiaceae</taxon>
        <taxon>Bailinhaonella</taxon>
    </lineage>
</organism>
<dbReference type="AlphaFoldDB" id="A0A3A4B522"/>
<proteinExistence type="predicted"/>
<feature type="domain" description="Histone acetyltransferase Rv0428c-like SH3" evidence="2">
    <location>
        <begin position="13"/>
        <end position="65"/>
    </location>
</feature>
<keyword evidence="4" id="KW-1185">Reference proteome</keyword>
<gene>
    <name evidence="3" type="ORF">D5H75_11660</name>
</gene>
<name>A0A3A4B522_9ACTN</name>
<feature type="compositionally biased region" description="Pro residues" evidence="1">
    <location>
        <begin position="67"/>
        <end position="80"/>
    </location>
</feature>
<dbReference type="InterPro" id="IPR056934">
    <property type="entry name" value="SH3_Rv0428c"/>
</dbReference>
<feature type="region of interest" description="Disordered" evidence="1">
    <location>
        <begin position="55"/>
        <end position="80"/>
    </location>
</feature>
<protein>
    <recommendedName>
        <fullName evidence="2">Histone acetyltransferase Rv0428c-like SH3 domain-containing protein</fullName>
    </recommendedName>
</protein>
<dbReference type="OrthoDB" id="9775595at2"/>
<accession>A0A3A4B522</accession>
<sequence>MRFRLVVAISPADAGRRVSVRRRLADGRFTDAVGVLESWSGGVLRIRRRDGSLTEIPEGDLAAGKVVPPPPSPRRGPSAP</sequence>
<dbReference type="Proteomes" id="UP000265768">
    <property type="component" value="Unassembled WGS sequence"/>
</dbReference>
<dbReference type="EMBL" id="QZEY01000003">
    <property type="protein sequence ID" value="RJL33437.1"/>
    <property type="molecule type" value="Genomic_DNA"/>
</dbReference>